<keyword evidence="3" id="KW-1185">Reference proteome</keyword>
<proteinExistence type="predicted"/>
<organism evidence="2 3">
    <name type="scientific">Brassica napus</name>
    <name type="common">Rape</name>
    <dbReference type="NCBI Taxonomy" id="3708"/>
    <lineage>
        <taxon>Eukaryota</taxon>
        <taxon>Viridiplantae</taxon>
        <taxon>Streptophyta</taxon>
        <taxon>Embryophyta</taxon>
        <taxon>Tracheophyta</taxon>
        <taxon>Spermatophyta</taxon>
        <taxon>Magnoliopsida</taxon>
        <taxon>eudicotyledons</taxon>
        <taxon>Gunneridae</taxon>
        <taxon>Pentapetalae</taxon>
        <taxon>rosids</taxon>
        <taxon>malvids</taxon>
        <taxon>Brassicales</taxon>
        <taxon>Brassicaceae</taxon>
        <taxon>Brassiceae</taxon>
        <taxon>Brassica</taxon>
    </lineage>
</organism>
<dbReference type="Pfam" id="PF00646">
    <property type="entry name" value="F-box"/>
    <property type="match status" value="3"/>
</dbReference>
<evidence type="ECO:0000259" key="1">
    <source>
        <dbReference type="PROSITE" id="PS50181"/>
    </source>
</evidence>
<dbReference type="Gene3D" id="1.20.1280.50">
    <property type="match status" value="3"/>
</dbReference>
<accession>A0ABQ8D6W6</accession>
<dbReference type="SMART" id="SM00256">
    <property type="entry name" value="FBOX"/>
    <property type="match status" value="3"/>
</dbReference>
<dbReference type="CDD" id="cd22157">
    <property type="entry name" value="F-box_AtFBW1-like"/>
    <property type="match status" value="2"/>
</dbReference>
<dbReference type="NCBIfam" id="TIGR01640">
    <property type="entry name" value="F_box_assoc_1"/>
    <property type="match status" value="4"/>
</dbReference>
<dbReference type="SUPFAM" id="SSF81383">
    <property type="entry name" value="F-box domain"/>
    <property type="match status" value="3"/>
</dbReference>
<gene>
    <name evidence="2" type="ORF">HID58_017367</name>
</gene>
<protein>
    <recommendedName>
        <fullName evidence="1">F-box domain-containing protein</fullName>
    </recommendedName>
</protein>
<dbReference type="EMBL" id="JAGKQM010000005">
    <property type="protein sequence ID" value="KAH0925111.1"/>
    <property type="molecule type" value="Genomic_DNA"/>
</dbReference>
<feature type="non-terminal residue" evidence="2">
    <location>
        <position position="1143"/>
    </location>
</feature>
<dbReference type="Proteomes" id="UP000824890">
    <property type="component" value="Unassembled WGS sequence"/>
</dbReference>
<reference evidence="2 3" key="1">
    <citation type="submission" date="2021-05" db="EMBL/GenBank/DDBJ databases">
        <title>Genome Assembly of Synthetic Allotetraploid Brassica napus Reveals Homoeologous Exchanges between Subgenomes.</title>
        <authorList>
            <person name="Davis J.T."/>
        </authorList>
    </citation>
    <scope>NUCLEOTIDE SEQUENCE [LARGE SCALE GENOMIC DNA]</scope>
    <source>
        <strain evidence="3">cv. Da-Ae</strain>
        <tissue evidence="2">Seedling</tissue>
    </source>
</reference>
<dbReference type="InterPro" id="IPR036047">
    <property type="entry name" value="F-box-like_dom_sf"/>
</dbReference>
<dbReference type="PANTHER" id="PTHR31111">
    <property type="entry name" value="BNAA05G37150D PROTEIN-RELATED"/>
    <property type="match status" value="1"/>
</dbReference>
<dbReference type="InterPro" id="IPR013187">
    <property type="entry name" value="F-box-assoc_dom_typ3"/>
</dbReference>
<evidence type="ECO:0000313" key="3">
    <source>
        <dbReference type="Proteomes" id="UP000824890"/>
    </source>
</evidence>
<name>A0ABQ8D6W6_BRANA</name>
<feature type="domain" description="F-box" evidence="1">
    <location>
        <begin position="822"/>
        <end position="867"/>
    </location>
</feature>
<dbReference type="InterPro" id="IPR017451">
    <property type="entry name" value="F-box-assoc_interact_dom"/>
</dbReference>
<dbReference type="InterPro" id="IPR001810">
    <property type="entry name" value="F-box_dom"/>
</dbReference>
<comment type="caution">
    <text evidence="2">The sequence shown here is derived from an EMBL/GenBank/DDBJ whole genome shotgun (WGS) entry which is preliminary data.</text>
</comment>
<sequence>MNRAENSDSIPIDLILEIFLRLPSKSVGRFHCVSKLWRSMLSCPYFKELYLTRSSTRPRLLFVVHSVGEEEEEEDKLHFYSSSQPQIPYDKSSLVVAADYHTTFPSERCSYASGVPKLGWRSDICCPKYYLYLSEGICISGVIYYLVRARYEEFKVIEAQCFYNHHQTLRLINYEGKLGGITGNLNDSGAIELRMWVLHDVEKQEWSEYVYTLPENDDIKLHDFTVAGMTTRGEFVLSMIDTFKPFYVFYFNPEKNALRSVEIQGFGEDVSSVEVFVDHVEDFNFLRRESSAGPRLLFAVDKVGEELHFYSSPQPQIPYDKSSLVEAADYHTKFPSRRCNYASGLICFSGKCHSRKDALTLICNPITGRFDPVDRQFKILVEHLPYPSARDRRHITLTLRVPKLGYEEFKVIEAECFTHKTPTFINYKGGINWESGDTGAKLRMWVLHDVEKQEWSSYVYPLPENDVIKLHEFTVAGMTIRGEFVLFLLDTFKRFYVFYFNPEKNTLRSVEIQGFENSDSIPIDLILEILSRLPSKSVGRFHCVSKLWRSMLSCPYFKELYLTRSSARPRLLFVVHSVGEEEEEELHFYSSSQPSIPYDKSSLVVAADYHTTFTSELCNYASGLICFRGKGCSEEEAMPMICNPMTGQYAELPKVIMYIPSKAVLGFDPIDKQFKILVEHFPYSSATNRHIILTLGVPKLGWRSDICCPKYYGYLSEGICISGVVYYLHCARYEEFKVIEAQCFNHETPTLINYKGKLGGITGNLNDSGAIELRMWVLHDVEKQEWSEYVYTLPENDDIKLHDFTVAGMTTRAVNRAIMNRAENSDSIPIDLILEILSRLPSKSVGRFHCVSKLWRTMLSSPYFKDLYLTRSSSRPRLLFAVDKVGEELHFYSSPQPQIPYENSSLVVSADYHTTFPSENCNYASGLICFRGKGRSGEDAMPLICNPITGQYAELPKVIMHNTQWQTYGSSYNFDIRSSKTWVEERSDIVCPKYYSYYWSKGICISGDIYYVALEKNILVIVCFDVRHEEFKVIEAECFNRKTPTLINYKGKLGGINWESGDSGAIELRMWVLHDVDKKEWSKYVYPLPQNDVIKLQEFTVAGMTTRGEFVLFLLDTFKRFYVLYFNAEKNTLRSVEIQGFGE</sequence>
<dbReference type="Pfam" id="PF08268">
    <property type="entry name" value="FBA_3"/>
    <property type="match status" value="6"/>
</dbReference>
<dbReference type="PROSITE" id="PS50181">
    <property type="entry name" value="FBOX"/>
    <property type="match status" value="1"/>
</dbReference>
<dbReference type="PANTHER" id="PTHR31111:SF128">
    <property type="entry name" value="F-BOX DOMAIN-CONTAINING PROTEIN"/>
    <property type="match status" value="1"/>
</dbReference>
<evidence type="ECO:0000313" key="2">
    <source>
        <dbReference type="EMBL" id="KAH0925111.1"/>
    </source>
</evidence>